<dbReference type="PANTHER" id="PTHR12039:SF0">
    <property type="entry name" value="NICOTINAMIDE-NUCLEOTIDE ADENYLYLTRANSFERASE"/>
    <property type="match status" value="1"/>
</dbReference>
<dbReference type="Pfam" id="PF01467">
    <property type="entry name" value="CTP_transf_like"/>
    <property type="match status" value="1"/>
</dbReference>
<dbReference type="Proteomes" id="UP000240325">
    <property type="component" value="Segment"/>
</dbReference>
<dbReference type="GO" id="GO:0000309">
    <property type="term" value="F:nicotinamide-nucleotide adenylyltransferase activity"/>
    <property type="evidence" value="ECO:0007669"/>
    <property type="project" value="TreeGrafter"/>
</dbReference>
<reference evidence="2" key="1">
    <citation type="journal article" date="2017" name="Elife">
        <title>The kinetoplastid-infecting Bodo saltans virus (BsV), a window into the most abundant giant viruses in the sea.</title>
        <authorList>
            <person name="Deeg C.M."/>
            <person name="Chow C.-E.T."/>
            <person name="Suttle C.A."/>
        </authorList>
    </citation>
    <scope>NUCLEOTIDE SEQUENCE</scope>
    <source>
        <strain evidence="2">NG1</strain>
    </source>
</reference>
<dbReference type="SUPFAM" id="SSF52374">
    <property type="entry name" value="Nucleotidylyl transferase"/>
    <property type="match status" value="1"/>
</dbReference>
<keyword evidence="2" id="KW-0548">Nucleotidyltransferase</keyword>
<dbReference type="GO" id="GO:0009435">
    <property type="term" value="P:NAD+ biosynthetic process"/>
    <property type="evidence" value="ECO:0007669"/>
    <property type="project" value="TreeGrafter"/>
</dbReference>
<proteinExistence type="predicted"/>
<organism evidence="2">
    <name type="scientific">Bodo saltans virus</name>
    <dbReference type="NCBI Taxonomy" id="2024608"/>
    <lineage>
        <taxon>Viruses</taxon>
        <taxon>Varidnaviria</taxon>
        <taxon>Bamfordvirae</taxon>
        <taxon>Nucleocytoviricota</taxon>
        <taxon>Megaviricetes</taxon>
        <taxon>Imitervirales</taxon>
        <taxon>Mimiviridae</taxon>
        <taxon>Klosneuvirinae</taxon>
        <taxon>Theiavirus</taxon>
        <taxon>Theiavirus salishense</taxon>
    </lineage>
</organism>
<evidence type="ECO:0000259" key="1">
    <source>
        <dbReference type="Pfam" id="PF01467"/>
    </source>
</evidence>
<accession>A0A2H4UVE6</accession>
<name>A0A2H4UVE6_9VIRU</name>
<keyword evidence="2" id="KW-0808">Transferase</keyword>
<evidence type="ECO:0000313" key="2">
    <source>
        <dbReference type="EMBL" id="ATZ80892.1"/>
    </source>
</evidence>
<dbReference type="EMBL" id="MF782455">
    <property type="protein sequence ID" value="ATZ80892.1"/>
    <property type="molecule type" value="Genomic_DNA"/>
</dbReference>
<protein>
    <submittedName>
        <fullName evidence="2">Nicotinate-nucleotide adenylyltransferase 1</fullName>
    </submittedName>
</protein>
<evidence type="ECO:0000313" key="3">
    <source>
        <dbReference type="Proteomes" id="UP000240325"/>
    </source>
</evidence>
<feature type="domain" description="Cytidyltransferase-like" evidence="1">
    <location>
        <begin position="37"/>
        <end position="228"/>
    </location>
</feature>
<gene>
    <name evidence="2" type="ORF">BMW23_0846</name>
</gene>
<dbReference type="PANTHER" id="PTHR12039">
    <property type="entry name" value="NICOTINAMIDE MONONUCLEOTIDE ADENYLYLTRANSFERASE"/>
    <property type="match status" value="1"/>
</dbReference>
<dbReference type="InterPro" id="IPR051182">
    <property type="entry name" value="Euk_NMN_adenylyltrnsfrase"/>
</dbReference>
<sequence length="256" mass="30262">MELVKQFGDVYEKTDNYKLLTNEITTLRKKEKDVLLIYGGSFNPITPYHMTVALTSIKYIQSKYMNVIGCLLMHVSSKYNKKGLKDSKLREEITSLYLDSLKKKNKMHDLINICTFESVQERYVSTALTLMYFSQLFPNTIIINIMGMDQYDMLVGGKYTYYELLNYRLFMIHPRITDICKKVPEQKIVSEYDKSEIIFQKEQFIFLDNSFCKYDTDMNYGSSTMIRENACEEQREKLIKIYDDDTVVALILYYYC</sequence>
<dbReference type="Gene3D" id="3.40.50.620">
    <property type="entry name" value="HUPs"/>
    <property type="match status" value="1"/>
</dbReference>
<keyword evidence="3" id="KW-1185">Reference proteome</keyword>
<dbReference type="GO" id="GO:0004515">
    <property type="term" value="F:nicotinate-nucleotide adenylyltransferase activity"/>
    <property type="evidence" value="ECO:0007669"/>
    <property type="project" value="TreeGrafter"/>
</dbReference>
<dbReference type="InterPro" id="IPR014729">
    <property type="entry name" value="Rossmann-like_a/b/a_fold"/>
</dbReference>
<dbReference type="InterPro" id="IPR004821">
    <property type="entry name" value="Cyt_trans-like"/>
</dbReference>